<evidence type="ECO:0000313" key="3">
    <source>
        <dbReference type="Proteomes" id="UP001230915"/>
    </source>
</evidence>
<dbReference type="Pfam" id="PF22765">
    <property type="entry name" value="DUF7010"/>
    <property type="match status" value="1"/>
</dbReference>
<evidence type="ECO:0008006" key="4">
    <source>
        <dbReference type="Google" id="ProtNLM"/>
    </source>
</evidence>
<feature type="transmembrane region" description="Helical" evidence="1">
    <location>
        <begin position="20"/>
        <end position="39"/>
    </location>
</feature>
<dbReference type="RefSeq" id="WP_308864106.1">
    <property type="nucleotide sequence ID" value="NZ_JAVHUL010000016.1"/>
</dbReference>
<keyword evidence="3" id="KW-1185">Reference proteome</keyword>
<sequence length="190" mass="22094">MNKRTLEEQRIEFSNQKFLATPLAGLIVWTIIGFVGIFFSDFIAVWSIFIGTGSIVYLAMFISKYTGEDFLDKTKPKNEFDKLFFFTVGQALLAYSIAIPFFLVDYSSLPMTVGILTGLMWLPFSWIIKHWVGIFHTLTRIITVLTLWYLLPEYRFIAIPFAIVLIYIITLIILKNRKNDTTITKHMTRR</sequence>
<gene>
    <name evidence="2" type="ORF">RBU60_07335</name>
</gene>
<reference evidence="2 3" key="1">
    <citation type="submission" date="2023-08" db="EMBL/GenBank/DDBJ databases">
        <title>Mesonia sp. MT50, isolated from deep-sea sediment of the Mariana Trench.</title>
        <authorList>
            <person name="Fu H."/>
        </authorList>
    </citation>
    <scope>NUCLEOTIDE SEQUENCE [LARGE SCALE GENOMIC DNA]</scope>
    <source>
        <strain evidence="2 3">MT50</strain>
    </source>
</reference>
<dbReference type="InterPro" id="IPR053824">
    <property type="entry name" value="DUF7010"/>
</dbReference>
<proteinExistence type="predicted"/>
<accession>A0ABU1A138</accession>
<feature type="transmembrane region" description="Helical" evidence="1">
    <location>
        <begin position="83"/>
        <end position="103"/>
    </location>
</feature>
<evidence type="ECO:0000313" key="2">
    <source>
        <dbReference type="EMBL" id="MDQ7917382.1"/>
    </source>
</evidence>
<protein>
    <recommendedName>
        <fullName evidence="4">DUF308 domain-containing protein</fullName>
    </recommendedName>
</protein>
<keyword evidence="1" id="KW-0812">Transmembrane</keyword>
<feature type="transmembrane region" description="Helical" evidence="1">
    <location>
        <begin position="157"/>
        <end position="174"/>
    </location>
</feature>
<dbReference type="Proteomes" id="UP001230915">
    <property type="component" value="Unassembled WGS sequence"/>
</dbReference>
<comment type="caution">
    <text evidence="2">The sequence shown here is derived from an EMBL/GenBank/DDBJ whole genome shotgun (WGS) entry which is preliminary data.</text>
</comment>
<name>A0ABU1A138_9FLAO</name>
<dbReference type="EMBL" id="JAVHUL010000016">
    <property type="protein sequence ID" value="MDQ7917382.1"/>
    <property type="molecule type" value="Genomic_DNA"/>
</dbReference>
<feature type="transmembrane region" description="Helical" evidence="1">
    <location>
        <begin position="109"/>
        <end position="127"/>
    </location>
</feature>
<feature type="transmembrane region" description="Helical" evidence="1">
    <location>
        <begin position="45"/>
        <end position="62"/>
    </location>
</feature>
<organism evidence="2 3">
    <name type="scientific">Mesonia profundi</name>
    <dbReference type="NCBI Taxonomy" id="3070998"/>
    <lineage>
        <taxon>Bacteria</taxon>
        <taxon>Pseudomonadati</taxon>
        <taxon>Bacteroidota</taxon>
        <taxon>Flavobacteriia</taxon>
        <taxon>Flavobacteriales</taxon>
        <taxon>Flavobacteriaceae</taxon>
        <taxon>Mesonia</taxon>
    </lineage>
</organism>
<keyword evidence="1" id="KW-0472">Membrane</keyword>
<feature type="transmembrane region" description="Helical" evidence="1">
    <location>
        <begin position="134"/>
        <end position="151"/>
    </location>
</feature>
<keyword evidence="1" id="KW-1133">Transmembrane helix</keyword>
<evidence type="ECO:0000256" key="1">
    <source>
        <dbReference type="SAM" id="Phobius"/>
    </source>
</evidence>